<reference evidence="2 3" key="1">
    <citation type="submission" date="2018-11" db="EMBL/GenBank/DDBJ databases">
        <title>Genomic Encyclopedia of Type Strains, Phase IV (KMG-IV): sequencing the most valuable type-strain genomes for metagenomic binning, comparative biology and taxonomic classification.</title>
        <authorList>
            <person name="Goeker M."/>
        </authorList>
    </citation>
    <scope>NUCLEOTIDE SEQUENCE [LARGE SCALE GENOMIC DNA]</scope>
    <source>
        <strain evidence="2 3">DSM 22027</strain>
    </source>
</reference>
<dbReference type="OrthoDB" id="5456013at2"/>
<accession>A0A3N1VI07</accession>
<comment type="caution">
    <text evidence="2">The sequence shown here is derived from an EMBL/GenBank/DDBJ whole genome shotgun (WGS) entry which is preliminary data.</text>
</comment>
<proteinExistence type="predicted"/>
<keyword evidence="1" id="KW-0732">Signal</keyword>
<dbReference type="RefSeq" id="WP_123289375.1">
    <property type="nucleotide sequence ID" value="NZ_RJVA01000010.1"/>
</dbReference>
<dbReference type="EMBL" id="RJVA01000010">
    <property type="protein sequence ID" value="ROR01669.1"/>
    <property type="molecule type" value="Genomic_DNA"/>
</dbReference>
<gene>
    <name evidence="2" type="ORF">EDC27_0849</name>
</gene>
<dbReference type="PROSITE" id="PS51257">
    <property type="entry name" value="PROKAR_LIPOPROTEIN"/>
    <property type="match status" value="1"/>
</dbReference>
<feature type="signal peptide" evidence="1">
    <location>
        <begin position="1"/>
        <end position="23"/>
    </location>
</feature>
<evidence type="ECO:0008006" key="4">
    <source>
        <dbReference type="Google" id="ProtNLM"/>
    </source>
</evidence>
<keyword evidence="3" id="KW-1185">Reference proteome</keyword>
<sequence>MRRVGIYLWLFSWVFSSCGTSWAQPPPPREIAGYRLGTHIQEYGNRIAANRDYVVRLRPYLREAAVSVPEGFQSGYVIYGTCDAPGTIVRIKVKYEEDSRDFFDKLLEAVKSRYGAPTQYVGDPFQAYVAWRWNFDISNDEEITMILSHYDGDDEEHTQGNAIKLTLKSRMMREAQCYRAQQEKERRRGRLPFRTRRPLRFPKAPEAWQRFVPRP</sequence>
<dbReference type="Proteomes" id="UP000276223">
    <property type="component" value="Unassembled WGS sequence"/>
</dbReference>
<organism evidence="2 3">
    <name type="scientific">Desulfosoma caldarium</name>
    <dbReference type="NCBI Taxonomy" id="610254"/>
    <lineage>
        <taxon>Bacteria</taxon>
        <taxon>Pseudomonadati</taxon>
        <taxon>Thermodesulfobacteriota</taxon>
        <taxon>Syntrophobacteria</taxon>
        <taxon>Syntrophobacterales</taxon>
        <taxon>Syntrophobacteraceae</taxon>
        <taxon>Desulfosoma</taxon>
    </lineage>
</organism>
<name>A0A3N1VI07_9BACT</name>
<dbReference type="AlphaFoldDB" id="A0A3N1VI07"/>
<feature type="chain" id="PRO_5018269644" description="TonB C-terminal domain-containing protein" evidence="1">
    <location>
        <begin position="24"/>
        <end position="215"/>
    </location>
</feature>
<evidence type="ECO:0000313" key="3">
    <source>
        <dbReference type="Proteomes" id="UP000276223"/>
    </source>
</evidence>
<evidence type="ECO:0000256" key="1">
    <source>
        <dbReference type="SAM" id="SignalP"/>
    </source>
</evidence>
<evidence type="ECO:0000313" key="2">
    <source>
        <dbReference type="EMBL" id="ROR01669.1"/>
    </source>
</evidence>
<protein>
    <recommendedName>
        <fullName evidence="4">TonB C-terminal domain-containing protein</fullName>
    </recommendedName>
</protein>